<dbReference type="Pfam" id="PF22022">
    <property type="entry name" value="Phage_int_M"/>
    <property type="match status" value="1"/>
</dbReference>
<dbReference type="InterPro" id="IPR044068">
    <property type="entry name" value="CB"/>
</dbReference>
<dbReference type="InterPro" id="IPR013762">
    <property type="entry name" value="Integrase-like_cat_sf"/>
</dbReference>
<dbReference type="PROSITE" id="PS51900">
    <property type="entry name" value="CB"/>
    <property type="match status" value="1"/>
</dbReference>
<evidence type="ECO:0000259" key="6">
    <source>
        <dbReference type="PROSITE" id="PS51898"/>
    </source>
</evidence>
<dbReference type="InterPro" id="IPR050808">
    <property type="entry name" value="Phage_Integrase"/>
</dbReference>
<dbReference type="CDD" id="cd00801">
    <property type="entry name" value="INT_P4_C"/>
    <property type="match status" value="1"/>
</dbReference>
<gene>
    <name evidence="8" type="ORF">H2515_01750</name>
</gene>
<dbReference type="Gene3D" id="1.10.150.130">
    <property type="match status" value="1"/>
</dbReference>
<dbReference type="GO" id="GO:0015074">
    <property type="term" value="P:DNA integration"/>
    <property type="evidence" value="ECO:0007669"/>
    <property type="project" value="UniProtKB-KW"/>
</dbReference>
<evidence type="ECO:0000256" key="3">
    <source>
        <dbReference type="ARBA" id="ARBA00023125"/>
    </source>
</evidence>
<dbReference type="RefSeq" id="WP_198660801.1">
    <property type="nucleotide sequence ID" value="NZ_CP059488.1"/>
</dbReference>
<keyword evidence="4" id="KW-0233">DNA recombination</keyword>
<keyword evidence="2" id="KW-0229">DNA integration</keyword>
<dbReference type="SUPFAM" id="SSF56349">
    <property type="entry name" value="DNA breaking-rejoining enzymes"/>
    <property type="match status" value="1"/>
</dbReference>
<keyword evidence="3 5" id="KW-0238">DNA-binding</keyword>
<dbReference type="InterPro" id="IPR025166">
    <property type="entry name" value="Integrase_DNA_bind_dom"/>
</dbReference>
<dbReference type="PROSITE" id="PS51898">
    <property type="entry name" value="TYR_RECOMBINASE"/>
    <property type="match status" value="1"/>
</dbReference>
<feature type="domain" description="Core-binding (CB)" evidence="7">
    <location>
        <begin position="97"/>
        <end position="178"/>
    </location>
</feature>
<dbReference type="Pfam" id="PF13356">
    <property type="entry name" value="Arm-DNA-bind_3"/>
    <property type="match status" value="1"/>
</dbReference>
<dbReference type="EMBL" id="CP059488">
    <property type="protein sequence ID" value="QQD73088.1"/>
    <property type="molecule type" value="Genomic_DNA"/>
</dbReference>
<evidence type="ECO:0000313" key="8">
    <source>
        <dbReference type="EMBL" id="QQD73088.1"/>
    </source>
</evidence>
<feature type="domain" description="Tyr recombinase" evidence="6">
    <location>
        <begin position="201"/>
        <end position="379"/>
    </location>
</feature>
<dbReference type="InterPro" id="IPR011010">
    <property type="entry name" value="DNA_brk_join_enz"/>
</dbReference>
<evidence type="ECO:0000256" key="4">
    <source>
        <dbReference type="ARBA" id="ARBA00023172"/>
    </source>
</evidence>
<reference evidence="8 9" key="1">
    <citation type="submission" date="2020-07" db="EMBL/GenBank/DDBJ databases">
        <title>Complete genome sequence analysis of Acidithiobacillus ferrivorans XJFY6S-08 reveals extreme environmental adaptation to alpine acid mine drainage.</title>
        <authorList>
            <person name="Yan L."/>
            <person name="Ni Y."/>
        </authorList>
    </citation>
    <scope>NUCLEOTIDE SEQUENCE [LARGE SCALE GENOMIC DNA]</scope>
    <source>
        <strain evidence="8 9">XJFY6S-08</strain>
    </source>
</reference>
<dbReference type="InterPro" id="IPR038488">
    <property type="entry name" value="Integrase_DNA-bd_sf"/>
</dbReference>
<protein>
    <submittedName>
        <fullName evidence="8">Integrase arm-type DNA-binding domain-containing protein</fullName>
    </submittedName>
</protein>
<comment type="similarity">
    <text evidence="1">Belongs to the 'phage' integrase family.</text>
</comment>
<dbReference type="PANTHER" id="PTHR30629">
    <property type="entry name" value="PROPHAGE INTEGRASE"/>
    <property type="match status" value="1"/>
</dbReference>
<name>A0A7T5BHX9_9PROT</name>
<dbReference type="PANTHER" id="PTHR30629:SF2">
    <property type="entry name" value="PROPHAGE INTEGRASE INTS-RELATED"/>
    <property type="match status" value="1"/>
</dbReference>
<sequence length="392" mass="44738">MLTDVKVRQVRATGKPCKLTDSNGLYLEVMPSGVKHWRYRYRISGKENLFAIGDYPEVSLQEARRARDAARELVKQGTHPSHARKKLQIDRQTDSAVTFELVAREWLAKKMEHWTPYYHKQATQCLEQNAFPRIGKAAIRNVKSADILEIMKTMEARGAETYALHLRQWCSSIFRYAVVTLRAEGDPAAALKGAIIRPKVNHCRAMDRADIRDFLRRLEGYGGNLTTVIILRLLMYLFVRTVELRKARWGEIDLGAAEWMIPAERMKMRRAHLVPLPTQAVELLTVLQGVTGAGVWLFPNFRRPTDCMSATTVNRALEHMGYPSGCWTGHDFRATASTRLHELGFASAVIERQLAHVEGNATKAAYNHAEYLHDRRIMMQAWADWIDATKLP</sequence>
<evidence type="ECO:0000313" key="9">
    <source>
        <dbReference type="Proteomes" id="UP000595420"/>
    </source>
</evidence>
<dbReference type="InterPro" id="IPR010998">
    <property type="entry name" value="Integrase_recombinase_N"/>
</dbReference>
<evidence type="ECO:0000259" key="7">
    <source>
        <dbReference type="PROSITE" id="PS51900"/>
    </source>
</evidence>
<organism evidence="8 9">
    <name type="scientific">Acidithiobacillus ferrivorans</name>
    <dbReference type="NCBI Taxonomy" id="160808"/>
    <lineage>
        <taxon>Bacteria</taxon>
        <taxon>Pseudomonadati</taxon>
        <taxon>Pseudomonadota</taxon>
        <taxon>Acidithiobacillia</taxon>
        <taxon>Acidithiobacillales</taxon>
        <taxon>Acidithiobacillaceae</taxon>
        <taxon>Acidithiobacillus</taxon>
    </lineage>
</organism>
<dbReference type="GO" id="GO:0006310">
    <property type="term" value="P:DNA recombination"/>
    <property type="evidence" value="ECO:0007669"/>
    <property type="project" value="UniProtKB-KW"/>
</dbReference>
<dbReference type="Proteomes" id="UP000595420">
    <property type="component" value="Chromosome"/>
</dbReference>
<evidence type="ECO:0000256" key="2">
    <source>
        <dbReference type="ARBA" id="ARBA00022908"/>
    </source>
</evidence>
<accession>A0A7T5BHX9</accession>
<evidence type="ECO:0000256" key="1">
    <source>
        <dbReference type="ARBA" id="ARBA00008857"/>
    </source>
</evidence>
<dbReference type="InterPro" id="IPR002104">
    <property type="entry name" value="Integrase_catalytic"/>
</dbReference>
<dbReference type="InterPro" id="IPR053876">
    <property type="entry name" value="Phage_int_M"/>
</dbReference>
<proteinExistence type="inferred from homology"/>
<dbReference type="Gene3D" id="3.30.160.390">
    <property type="entry name" value="Integrase, DNA-binding domain"/>
    <property type="match status" value="1"/>
</dbReference>
<dbReference type="GO" id="GO:0003677">
    <property type="term" value="F:DNA binding"/>
    <property type="evidence" value="ECO:0007669"/>
    <property type="project" value="UniProtKB-UniRule"/>
</dbReference>
<dbReference type="Gene3D" id="1.10.443.10">
    <property type="entry name" value="Intergrase catalytic core"/>
    <property type="match status" value="1"/>
</dbReference>
<dbReference type="Pfam" id="PF00589">
    <property type="entry name" value="Phage_integrase"/>
    <property type="match status" value="1"/>
</dbReference>
<dbReference type="AlphaFoldDB" id="A0A7T5BHX9"/>
<evidence type="ECO:0000256" key="5">
    <source>
        <dbReference type="PROSITE-ProRule" id="PRU01248"/>
    </source>
</evidence>